<dbReference type="Pfam" id="PF03126">
    <property type="entry name" value="Plus-3"/>
    <property type="match status" value="1"/>
</dbReference>
<dbReference type="PANTHER" id="PTHR13115:SF8">
    <property type="entry name" value="RNA POLYMERASE-ASSOCIATED PROTEIN RTF1 HOMOLOG"/>
    <property type="match status" value="1"/>
</dbReference>
<feature type="compositionally biased region" description="Low complexity" evidence="5">
    <location>
        <begin position="59"/>
        <end position="74"/>
    </location>
</feature>
<name>A0A168ER03_9HYPO</name>
<dbReference type="InterPro" id="IPR036128">
    <property type="entry name" value="Plus3-like_sf"/>
</dbReference>
<dbReference type="Proteomes" id="UP000078544">
    <property type="component" value="Unassembled WGS sequence"/>
</dbReference>
<dbReference type="STRING" id="1081109.A0A168ER03"/>
<evidence type="ECO:0000259" key="6">
    <source>
        <dbReference type="PROSITE" id="PS51360"/>
    </source>
</evidence>
<feature type="compositionally biased region" description="Polar residues" evidence="5">
    <location>
        <begin position="526"/>
        <end position="538"/>
    </location>
</feature>
<proteinExistence type="predicted"/>
<keyword evidence="3" id="KW-0804">Transcription</keyword>
<feature type="region of interest" description="Disordered" evidence="5">
    <location>
        <begin position="441"/>
        <end position="575"/>
    </location>
</feature>
<protein>
    <submittedName>
        <fullName evidence="7">Plus-3 like protein</fullName>
    </submittedName>
</protein>
<dbReference type="InterPro" id="IPR004343">
    <property type="entry name" value="Plus-3_dom"/>
</dbReference>
<organism evidence="7 8">
    <name type="scientific">Moelleriella libera RCEF 2490</name>
    <dbReference type="NCBI Taxonomy" id="1081109"/>
    <lineage>
        <taxon>Eukaryota</taxon>
        <taxon>Fungi</taxon>
        <taxon>Dikarya</taxon>
        <taxon>Ascomycota</taxon>
        <taxon>Pezizomycotina</taxon>
        <taxon>Sordariomycetes</taxon>
        <taxon>Hypocreomycetidae</taxon>
        <taxon>Hypocreales</taxon>
        <taxon>Clavicipitaceae</taxon>
        <taxon>Moelleriella</taxon>
    </lineage>
</organism>
<dbReference type="GO" id="GO:1990269">
    <property type="term" value="F:RNA polymerase II C-terminal domain phosphoserine binding"/>
    <property type="evidence" value="ECO:0007669"/>
    <property type="project" value="TreeGrafter"/>
</dbReference>
<evidence type="ECO:0000256" key="5">
    <source>
        <dbReference type="SAM" id="MobiDB-lite"/>
    </source>
</evidence>
<reference evidence="7 8" key="1">
    <citation type="journal article" date="2016" name="Genome Biol. Evol.">
        <title>Divergent and convergent evolution of fungal pathogenicity.</title>
        <authorList>
            <person name="Shang Y."/>
            <person name="Xiao G."/>
            <person name="Zheng P."/>
            <person name="Cen K."/>
            <person name="Zhan S."/>
            <person name="Wang C."/>
        </authorList>
    </citation>
    <scope>NUCLEOTIDE SEQUENCE [LARGE SCALE GENOMIC DNA]</scope>
    <source>
        <strain evidence="7 8">RCEF 2490</strain>
    </source>
</reference>
<dbReference type="GO" id="GO:0003677">
    <property type="term" value="F:DNA binding"/>
    <property type="evidence" value="ECO:0007669"/>
    <property type="project" value="InterPro"/>
</dbReference>
<feature type="compositionally biased region" description="Basic and acidic residues" evidence="5">
    <location>
        <begin position="448"/>
        <end position="500"/>
    </location>
</feature>
<evidence type="ECO:0000313" key="8">
    <source>
        <dbReference type="Proteomes" id="UP000078544"/>
    </source>
</evidence>
<keyword evidence="4" id="KW-0539">Nucleus</keyword>
<dbReference type="GO" id="GO:0016593">
    <property type="term" value="C:Cdc73/Paf1 complex"/>
    <property type="evidence" value="ECO:0007669"/>
    <property type="project" value="TreeGrafter"/>
</dbReference>
<feature type="domain" description="Plus3" evidence="6">
    <location>
        <begin position="239"/>
        <end position="375"/>
    </location>
</feature>
<feature type="compositionally biased region" description="Basic and acidic residues" evidence="5">
    <location>
        <begin position="143"/>
        <end position="157"/>
    </location>
</feature>
<feature type="compositionally biased region" description="Basic and acidic residues" evidence="5">
    <location>
        <begin position="182"/>
        <end position="202"/>
    </location>
</feature>
<dbReference type="PROSITE" id="PS51360">
    <property type="entry name" value="PLUS3"/>
    <property type="match status" value="1"/>
</dbReference>
<sequence length="593" mass="66073">MSDVDDELLALAGGDSGDEGTADHSREGSESPRPSKKAASKAKPKRPSRQDDSEEEGEASSGPSSPNSLASAAMDESDSEAEPAPKSGGNEDDEEYPVDGMFMSEAEKAEIMAMREVEREQILAERGTEIDRRRQRRLLRQMIETEERKNGKKRGADTAELDESQRKPSRQRTGKAETAMDSLRRARAEKAKRKEDKTRGRDYSPGPRYSDDEQSVEDFGRDRARSRTPEKEPEKEEPPPELKDYERLRLGRNEFAQVCFTPGFEAAITGCYIRIALGPHPDTGIEQYRMAVVKGFTTSRPYALTGPNGAFVTDQYVKAAHGKAVKEFPFIAASSGKFTEGELNRYQVTCNNEEVRLPTKAFLTDKIDDINKLINHKWTGEEIKARLVRRNDLKRRFDPSERERVAKLLDEAAARGDEARAQELQEELEKLGSQRLAFRTTLGPSRDAGAERVATEQDRLAERNRENRRMNAELVRKAQLKEKARSRDSRDADKALRRGETAAADDASRRLRTKARSAHDAGSARPSLNGSGASTPANGGTPKMAATKPEMQSHLSRLQEKNYSESNGVPTIHKPLMDDDVIGALDLDIDVEI</sequence>
<keyword evidence="2" id="KW-0805">Transcription regulation</keyword>
<gene>
    <name evidence="7" type="ORF">AAL_02610</name>
</gene>
<feature type="compositionally biased region" description="Basic and acidic residues" evidence="5">
    <location>
        <begin position="21"/>
        <end position="30"/>
    </location>
</feature>
<dbReference type="SUPFAM" id="SSF159042">
    <property type="entry name" value="Plus3-like"/>
    <property type="match status" value="1"/>
</dbReference>
<feature type="compositionally biased region" description="Basic residues" evidence="5">
    <location>
        <begin position="34"/>
        <end position="47"/>
    </location>
</feature>
<evidence type="ECO:0000313" key="7">
    <source>
        <dbReference type="EMBL" id="KZZ99059.1"/>
    </source>
</evidence>
<accession>A0A168ER03</accession>
<dbReference type="PANTHER" id="PTHR13115">
    <property type="entry name" value="RNA POLYMERASE-ASSOCIATED PROTEIN RTF1 HOMOLOG"/>
    <property type="match status" value="1"/>
</dbReference>
<keyword evidence="8" id="KW-1185">Reference proteome</keyword>
<dbReference type="SMART" id="SM00719">
    <property type="entry name" value="Plus3"/>
    <property type="match status" value="1"/>
</dbReference>
<comment type="subcellular location">
    <subcellularLocation>
        <location evidence="1">Nucleus</location>
    </subcellularLocation>
</comment>
<evidence type="ECO:0000256" key="4">
    <source>
        <dbReference type="ARBA" id="ARBA00023242"/>
    </source>
</evidence>
<dbReference type="AlphaFoldDB" id="A0A168ER03"/>
<dbReference type="Gene3D" id="3.90.70.200">
    <property type="entry name" value="Plus-3 domain"/>
    <property type="match status" value="1"/>
</dbReference>
<feature type="region of interest" description="Disordered" evidence="5">
    <location>
        <begin position="141"/>
        <end position="245"/>
    </location>
</feature>
<evidence type="ECO:0000256" key="2">
    <source>
        <dbReference type="ARBA" id="ARBA00023015"/>
    </source>
</evidence>
<evidence type="ECO:0000256" key="3">
    <source>
        <dbReference type="ARBA" id="ARBA00023163"/>
    </source>
</evidence>
<dbReference type="FunFam" id="3.90.70.200:FF:000005">
    <property type="entry name" value="Related to Pol II transcription elongation factor"/>
    <property type="match status" value="1"/>
</dbReference>
<feature type="compositionally biased region" description="Basic and acidic residues" evidence="5">
    <location>
        <begin position="218"/>
        <end position="245"/>
    </location>
</feature>
<dbReference type="OrthoDB" id="166375at2759"/>
<evidence type="ECO:0000256" key="1">
    <source>
        <dbReference type="ARBA" id="ARBA00004123"/>
    </source>
</evidence>
<dbReference type="EMBL" id="AZGY01000004">
    <property type="protein sequence ID" value="KZZ99059.1"/>
    <property type="molecule type" value="Genomic_DNA"/>
</dbReference>
<comment type="caution">
    <text evidence="7">The sequence shown here is derived from an EMBL/GenBank/DDBJ whole genome shotgun (WGS) entry which is preliminary data.</text>
</comment>
<feature type="region of interest" description="Disordered" evidence="5">
    <location>
        <begin position="1"/>
        <end position="104"/>
    </location>
</feature>